<evidence type="ECO:0000313" key="1">
    <source>
        <dbReference type="EMBL" id="KAE8371347.1"/>
    </source>
</evidence>
<dbReference type="EMBL" id="ML736435">
    <property type="protein sequence ID" value="KAE8371347.1"/>
    <property type="molecule type" value="Genomic_DNA"/>
</dbReference>
<name>A0A5N7AN99_9EURO</name>
<gene>
    <name evidence="1" type="ORF">BDV26DRAFT_298868</name>
</gene>
<accession>A0A5N7AN99</accession>
<keyword evidence="2" id="KW-1185">Reference proteome</keyword>
<evidence type="ECO:0000313" key="2">
    <source>
        <dbReference type="Proteomes" id="UP000326198"/>
    </source>
</evidence>
<protein>
    <submittedName>
        <fullName evidence="1">Uncharacterized protein</fullName>
    </submittedName>
</protein>
<sequence>MPRENSGLVYGSNRENPLGISLYEDAELYRMKLRQDAEIYEELYGISPFDMPQMHLETLVLLNGHATVLASGKYEFTPMYQQAFEEFIAALKVAQFPLYDYFRWNLSSDIEDRHPVLMRLRERHWAFDRAFQNEVRYVCSKDKK</sequence>
<proteinExistence type="predicted"/>
<dbReference type="AlphaFoldDB" id="A0A5N7AN99"/>
<reference evidence="1 2" key="1">
    <citation type="submission" date="2019-04" db="EMBL/GenBank/DDBJ databases">
        <title>Friends and foes A comparative genomics studyof 23 Aspergillus species from section Flavi.</title>
        <authorList>
            <consortium name="DOE Joint Genome Institute"/>
            <person name="Kjaerbolling I."/>
            <person name="Vesth T."/>
            <person name="Frisvad J.C."/>
            <person name="Nybo J.L."/>
            <person name="Theobald S."/>
            <person name="Kildgaard S."/>
            <person name="Isbrandt T."/>
            <person name="Kuo A."/>
            <person name="Sato A."/>
            <person name="Lyhne E.K."/>
            <person name="Kogle M.E."/>
            <person name="Wiebenga A."/>
            <person name="Kun R.S."/>
            <person name="Lubbers R.J."/>
            <person name="Makela M.R."/>
            <person name="Barry K."/>
            <person name="Chovatia M."/>
            <person name="Clum A."/>
            <person name="Daum C."/>
            <person name="Haridas S."/>
            <person name="He G."/>
            <person name="LaButti K."/>
            <person name="Lipzen A."/>
            <person name="Mondo S."/>
            <person name="Riley R."/>
            <person name="Salamov A."/>
            <person name="Simmons B.A."/>
            <person name="Magnuson J.K."/>
            <person name="Henrissat B."/>
            <person name="Mortensen U.H."/>
            <person name="Larsen T.O."/>
            <person name="Devries R.P."/>
            <person name="Grigoriev I.V."/>
            <person name="Machida M."/>
            <person name="Baker S.E."/>
            <person name="Andersen M.R."/>
        </authorList>
    </citation>
    <scope>NUCLEOTIDE SEQUENCE [LARGE SCALE GENOMIC DNA]</scope>
    <source>
        <strain evidence="1 2">IBT 29228</strain>
    </source>
</reference>
<dbReference type="Proteomes" id="UP000326198">
    <property type="component" value="Unassembled WGS sequence"/>
</dbReference>
<dbReference type="OrthoDB" id="4486038at2759"/>
<organism evidence="1 2">
    <name type="scientific">Aspergillus bertholletiae</name>
    <dbReference type="NCBI Taxonomy" id="1226010"/>
    <lineage>
        <taxon>Eukaryota</taxon>
        <taxon>Fungi</taxon>
        <taxon>Dikarya</taxon>
        <taxon>Ascomycota</taxon>
        <taxon>Pezizomycotina</taxon>
        <taxon>Eurotiomycetes</taxon>
        <taxon>Eurotiomycetidae</taxon>
        <taxon>Eurotiales</taxon>
        <taxon>Aspergillaceae</taxon>
        <taxon>Aspergillus</taxon>
        <taxon>Aspergillus subgen. Circumdati</taxon>
    </lineage>
</organism>